<dbReference type="RefSeq" id="XP_013239828.1">
    <property type="nucleotide sequence ID" value="XM_013384374.1"/>
</dbReference>
<dbReference type="AlphaFoldDB" id="A0A066V2B0"/>
<gene>
    <name evidence="1" type="ORF">K437DRAFT_75310</name>
</gene>
<name>A0A066V2B0_TILAU</name>
<organism evidence="1 2">
    <name type="scientific">Tilletiaria anomala (strain ATCC 24038 / CBS 436.72 / UBC 951)</name>
    <dbReference type="NCBI Taxonomy" id="1037660"/>
    <lineage>
        <taxon>Eukaryota</taxon>
        <taxon>Fungi</taxon>
        <taxon>Dikarya</taxon>
        <taxon>Basidiomycota</taxon>
        <taxon>Ustilaginomycotina</taxon>
        <taxon>Exobasidiomycetes</taxon>
        <taxon>Georgefischeriales</taxon>
        <taxon>Tilletiariaceae</taxon>
        <taxon>Tilletiaria</taxon>
    </lineage>
</organism>
<keyword evidence="2" id="KW-1185">Reference proteome</keyword>
<comment type="caution">
    <text evidence="1">The sequence shown here is derived from an EMBL/GenBank/DDBJ whole genome shotgun (WGS) entry which is preliminary data.</text>
</comment>
<proteinExistence type="predicted"/>
<dbReference type="Proteomes" id="UP000027361">
    <property type="component" value="Unassembled WGS sequence"/>
</dbReference>
<dbReference type="InParanoid" id="A0A066V2B0"/>
<evidence type="ECO:0000313" key="1">
    <source>
        <dbReference type="EMBL" id="KDN35606.1"/>
    </source>
</evidence>
<dbReference type="EMBL" id="JMSN01000204">
    <property type="protein sequence ID" value="KDN35606.1"/>
    <property type="molecule type" value="Genomic_DNA"/>
</dbReference>
<protein>
    <submittedName>
        <fullName evidence="1">Uncharacterized protein</fullName>
    </submittedName>
</protein>
<accession>A0A066V2B0</accession>
<evidence type="ECO:0000313" key="2">
    <source>
        <dbReference type="Proteomes" id="UP000027361"/>
    </source>
</evidence>
<dbReference type="GeneID" id="25267783"/>
<reference evidence="1 2" key="1">
    <citation type="submission" date="2014-05" db="EMBL/GenBank/DDBJ databases">
        <title>Draft genome sequence of a rare smut relative, Tilletiaria anomala UBC 951.</title>
        <authorList>
            <consortium name="DOE Joint Genome Institute"/>
            <person name="Toome M."/>
            <person name="Kuo A."/>
            <person name="Henrissat B."/>
            <person name="Lipzen A."/>
            <person name="Tritt A."/>
            <person name="Yoshinaga Y."/>
            <person name="Zane M."/>
            <person name="Barry K."/>
            <person name="Grigoriev I.V."/>
            <person name="Spatafora J.W."/>
            <person name="Aimea M.C."/>
        </authorList>
    </citation>
    <scope>NUCLEOTIDE SEQUENCE [LARGE SCALE GENOMIC DNA]</scope>
    <source>
        <strain evidence="1 2">UBC 951</strain>
    </source>
</reference>
<sequence>MPCAVQLEYRESCFSKGGTQCELFIERFQNLDQPTLNQEKTATTAGQTLRDSRCAQQGLVVASRAFKRTCLEEFPDELLIAIAHQRLPRRLHRITVSLSKYDAPERVRTDALTTNRFTP</sequence>
<dbReference type="HOGENOM" id="CLU_2063107_0_0_1"/>